<gene>
    <name evidence="1" type="ORF">PSON_ATCC_30995.1.T0100022</name>
</gene>
<organism evidence="1 2">
    <name type="scientific">Paramecium sonneborni</name>
    <dbReference type="NCBI Taxonomy" id="65129"/>
    <lineage>
        <taxon>Eukaryota</taxon>
        <taxon>Sar</taxon>
        <taxon>Alveolata</taxon>
        <taxon>Ciliophora</taxon>
        <taxon>Intramacronucleata</taxon>
        <taxon>Oligohymenophorea</taxon>
        <taxon>Peniculida</taxon>
        <taxon>Parameciidae</taxon>
        <taxon>Paramecium</taxon>
    </lineage>
</organism>
<proteinExistence type="predicted"/>
<accession>A0A8S1KQ83</accession>
<sequence>MESEFIISKKESQIFPDIIDNCSDFPAVIKKAELIQNLQGISIKFKKMQLLQVYKDHIQYKLCDKLNDD</sequence>
<dbReference type="AlphaFoldDB" id="A0A8S1KQ83"/>
<dbReference type="EMBL" id="CAJJDN010000010">
    <property type="protein sequence ID" value="CAD8056015.1"/>
    <property type="molecule type" value="Genomic_DNA"/>
</dbReference>
<comment type="caution">
    <text evidence="1">The sequence shown here is derived from an EMBL/GenBank/DDBJ whole genome shotgun (WGS) entry which is preliminary data.</text>
</comment>
<name>A0A8S1KQ83_9CILI</name>
<dbReference type="Proteomes" id="UP000692954">
    <property type="component" value="Unassembled WGS sequence"/>
</dbReference>
<protein>
    <submittedName>
        <fullName evidence="1">Uncharacterized protein</fullName>
    </submittedName>
</protein>
<keyword evidence="2" id="KW-1185">Reference proteome</keyword>
<evidence type="ECO:0000313" key="2">
    <source>
        <dbReference type="Proteomes" id="UP000692954"/>
    </source>
</evidence>
<reference evidence="1" key="1">
    <citation type="submission" date="2021-01" db="EMBL/GenBank/DDBJ databases">
        <authorList>
            <consortium name="Genoscope - CEA"/>
            <person name="William W."/>
        </authorList>
    </citation>
    <scope>NUCLEOTIDE SEQUENCE</scope>
</reference>
<evidence type="ECO:0000313" key="1">
    <source>
        <dbReference type="EMBL" id="CAD8056015.1"/>
    </source>
</evidence>